<feature type="compositionally biased region" description="Pro residues" evidence="1">
    <location>
        <begin position="1"/>
        <end position="10"/>
    </location>
</feature>
<evidence type="ECO:0000256" key="1">
    <source>
        <dbReference type="SAM" id="MobiDB-lite"/>
    </source>
</evidence>
<dbReference type="AlphaFoldDB" id="A0A8H6HQI8"/>
<accession>A0A8H6HQI8</accession>
<dbReference type="EMBL" id="JACGCI010000056">
    <property type="protein sequence ID" value="KAF6750507.1"/>
    <property type="molecule type" value="Genomic_DNA"/>
</dbReference>
<keyword evidence="3" id="KW-1185">Reference proteome</keyword>
<evidence type="ECO:0000313" key="3">
    <source>
        <dbReference type="Proteomes" id="UP000521943"/>
    </source>
</evidence>
<reference evidence="2 3" key="1">
    <citation type="submission" date="2020-07" db="EMBL/GenBank/DDBJ databases">
        <title>Comparative genomics of pyrophilous fungi reveals a link between fire events and developmental genes.</title>
        <authorList>
            <consortium name="DOE Joint Genome Institute"/>
            <person name="Steindorff A.S."/>
            <person name="Carver A."/>
            <person name="Calhoun S."/>
            <person name="Stillman K."/>
            <person name="Liu H."/>
            <person name="Lipzen A."/>
            <person name="Pangilinan J."/>
            <person name="Labutti K."/>
            <person name="Bruns T.D."/>
            <person name="Grigoriev I.V."/>
        </authorList>
    </citation>
    <scope>NUCLEOTIDE SEQUENCE [LARGE SCALE GENOMIC DNA]</scope>
    <source>
        <strain evidence="2 3">CBS 144469</strain>
    </source>
</reference>
<dbReference type="Proteomes" id="UP000521943">
    <property type="component" value="Unassembled WGS sequence"/>
</dbReference>
<comment type="caution">
    <text evidence="2">The sequence shown here is derived from an EMBL/GenBank/DDBJ whole genome shotgun (WGS) entry which is preliminary data.</text>
</comment>
<feature type="compositionally biased region" description="Polar residues" evidence="1">
    <location>
        <begin position="58"/>
        <end position="71"/>
    </location>
</feature>
<proteinExistence type="predicted"/>
<organism evidence="2 3">
    <name type="scientific">Ephemerocybe angulata</name>
    <dbReference type="NCBI Taxonomy" id="980116"/>
    <lineage>
        <taxon>Eukaryota</taxon>
        <taxon>Fungi</taxon>
        <taxon>Dikarya</taxon>
        <taxon>Basidiomycota</taxon>
        <taxon>Agaricomycotina</taxon>
        <taxon>Agaricomycetes</taxon>
        <taxon>Agaricomycetidae</taxon>
        <taxon>Agaricales</taxon>
        <taxon>Agaricineae</taxon>
        <taxon>Psathyrellaceae</taxon>
        <taxon>Ephemerocybe</taxon>
    </lineage>
</organism>
<feature type="region of interest" description="Disordered" evidence="1">
    <location>
        <begin position="1"/>
        <end position="71"/>
    </location>
</feature>
<sequence length="175" mass="19036">MPPAAGPPIPLTASNALESSRPRSKTQGREASTTSSPSPPTARLRALPLAPPHHGRSPFNTACSQSSTPTCSWSCRLRQRHAGRAYYRAALSCPKAHRNPTNHLGKVLPCYPRPGSLVLDCLNSTANQRHHFIPRMSLPDDDPNIPISPEFQPPPALYSPQICKKSPCIYRSGVM</sequence>
<gene>
    <name evidence="2" type="ORF">DFP72DRAFT_910209</name>
</gene>
<name>A0A8H6HQI8_9AGAR</name>
<protein>
    <submittedName>
        <fullName evidence="2">Uncharacterized protein</fullName>
    </submittedName>
</protein>
<evidence type="ECO:0000313" key="2">
    <source>
        <dbReference type="EMBL" id="KAF6750507.1"/>
    </source>
</evidence>